<name>A0AAD9JDF0_9ANNE</name>
<comment type="caution">
    <text evidence="3">The sequence shown here is derived from an EMBL/GenBank/DDBJ whole genome shotgun (WGS) entry which is preliminary data.</text>
</comment>
<dbReference type="PANTHER" id="PTHR11188">
    <property type="entry name" value="ARRESTIN DOMAIN CONTAINING PROTEIN"/>
    <property type="match status" value="1"/>
</dbReference>
<dbReference type="GO" id="GO:0005737">
    <property type="term" value="C:cytoplasm"/>
    <property type="evidence" value="ECO:0007669"/>
    <property type="project" value="TreeGrafter"/>
</dbReference>
<evidence type="ECO:0000313" key="4">
    <source>
        <dbReference type="Proteomes" id="UP001208570"/>
    </source>
</evidence>
<reference evidence="3" key="1">
    <citation type="journal article" date="2023" name="Mol. Biol. Evol.">
        <title>Third-Generation Sequencing Reveals the Adaptive Role of the Epigenome in Three Deep-Sea Polychaetes.</title>
        <authorList>
            <person name="Perez M."/>
            <person name="Aroh O."/>
            <person name="Sun Y."/>
            <person name="Lan Y."/>
            <person name="Juniper S.K."/>
            <person name="Young C.R."/>
            <person name="Angers B."/>
            <person name="Qian P.Y."/>
        </authorList>
    </citation>
    <scope>NUCLEOTIDE SEQUENCE</scope>
    <source>
        <strain evidence="3">P08H-3</strain>
    </source>
</reference>
<protein>
    <recommendedName>
        <fullName evidence="2">Arrestin C-terminal-like domain-containing protein</fullName>
    </recommendedName>
</protein>
<dbReference type="Gene3D" id="2.60.40.640">
    <property type="match status" value="2"/>
</dbReference>
<dbReference type="Pfam" id="PF02752">
    <property type="entry name" value="Arrestin_C"/>
    <property type="match status" value="1"/>
</dbReference>
<evidence type="ECO:0000256" key="1">
    <source>
        <dbReference type="ARBA" id="ARBA00005298"/>
    </source>
</evidence>
<dbReference type="AlphaFoldDB" id="A0AAD9JDF0"/>
<dbReference type="InterPro" id="IPR014752">
    <property type="entry name" value="Arrestin-like_C"/>
</dbReference>
<dbReference type="InterPro" id="IPR011021">
    <property type="entry name" value="Arrestin-like_N"/>
</dbReference>
<evidence type="ECO:0000259" key="2">
    <source>
        <dbReference type="SMART" id="SM01017"/>
    </source>
</evidence>
<dbReference type="InterPro" id="IPR011022">
    <property type="entry name" value="Arrestin_C-like"/>
</dbReference>
<dbReference type="EMBL" id="JAODUP010000375">
    <property type="protein sequence ID" value="KAK2151122.1"/>
    <property type="molecule type" value="Genomic_DNA"/>
</dbReference>
<dbReference type="InterPro" id="IPR050357">
    <property type="entry name" value="Arrestin_domain-protein"/>
</dbReference>
<dbReference type="PANTHER" id="PTHR11188:SF17">
    <property type="entry name" value="FI21816P1"/>
    <property type="match status" value="1"/>
</dbReference>
<gene>
    <name evidence="3" type="ORF">LSH36_375g06085</name>
</gene>
<dbReference type="Pfam" id="PF00339">
    <property type="entry name" value="Arrestin_N"/>
    <property type="match status" value="1"/>
</dbReference>
<feature type="domain" description="Arrestin C-terminal-like" evidence="2">
    <location>
        <begin position="68"/>
        <end position="195"/>
    </location>
</feature>
<accession>A0AAD9JDF0</accession>
<evidence type="ECO:0000313" key="3">
    <source>
        <dbReference type="EMBL" id="KAK2151122.1"/>
    </source>
</evidence>
<dbReference type="InterPro" id="IPR014756">
    <property type="entry name" value="Ig_E-set"/>
</dbReference>
<proteinExistence type="inferred from homology"/>
<sequence>MEGISTSFEGKHGNIRYWLKAEMDKPWSFNHKTKKAFTVISPIDINKPEYQVSIEDGVEKTLCCWLCISGPISINARTDRRGYCPGESIAISADFENHSSRTIIPYATLHQTQTFFANGKSRVRGTKFTVLTGLPVAPGNRATWDAQLLKIPAVSPSIMNCCVIKVDYYVKVALHIPGSYNLSMHLPIVIGTVPYRPIDPPTYAETLTGAVDIRDEDDDQYGTMGDLTYTPMYTYVYDYRYKPPPAYSEVDPYPQASNPDVVASSRL</sequence>
<comment type="similarity">
    <text evidence="1">Belongs to the arrestin family.</text>
</comment>
<organism evidence="3 4">
    <name type="scientific">Paralvinella palmiformis</name>
    <dbReference type="NCBI Taxonomy" id="53620"/>
    <lineage>
        <taxon>Eukaryota</taxon>
        <taxon>Metazoa</taxon>
        <taxon>Spiralia</taxon>
        <taxon>Lophotrochozoa</taxon>
        <taxon>Annelida</taxon>
        <taxon>Polychaeta</taxon>
        <taxon>Sedentaria</taxon>
        <taxon>Canalipalpata</taxon>
        <taxon>Terebellida</taxon>
        <taxon>Terebelliformia</taxon>
        <taxon>Alvinellidae</taxon>
        <taxon>Paralvinella</taxon>
    </lineage>
</organism>
<keyword evidence="4" id="KW-1185">Reference proteome</keyword>
<dbReference type="Proteomes" id="UP001208570">
    <property type="component" value="Unassembled WGS sequence"/>
</dbReference>
<dbReference type="SMART" id="SM01017">
    <property type="entry name" value="Arrestin_C"/>
    <property type="match status" value="1"/>
</dbReference>
<dbReference type="SUPFAM" id="SSF81296">
    <property type="entry name" value="E set domains"/>
    <property type="match status" value="2"/>
</dbReference>
<dbReference type="GO" id="GO:0015031">
    <property type="term" value="P:protein transport"/>
    <property type="evidence" value="ECO:0007669"/>
    <property type="project" value="TreeGrafter"/>
</dbReference>